<evidence type="ECO:0000256" key="2">
    <source>
        <dbReference type="SAM" id="Phobius"/>
    </source>
</evidence>
<dbReference type="EMBL" id="JBHSHT010000001">
    <property type="protein sequence ID" value="MFC4823251.1"/>
    <property type="molecule type" value="Genomic_DNA"/>
</dbReference>
<evidence type="ECO:0000313" key="5">
    <source>
        <dbReference type="Proteomes" id="UP001595945"/>
    </source>
</evidence>
<keyword evidence="2" id="KW-1133">Transmembrane helix</keyword>
<evidence type="ECO:0000259" key="3">
    <source>
        <dbReference type="Pfam" id="PF25913"/>
    </source>
</evidence>
<dbReference type="AlphaFoldDB" id="A0ABD5PZC2"/>
<proteinExistence type="predicted"/>
<accession>A0ABD5PZC2</accession>
<dbReference type="Pfam" id="PF25913">
    <property type="entry name" value="DUF7965"/>
    <property type="match status" value="1"/>
</dbReference>
<dbReference type="GeneID" id="73045702"/>
<sequence length="185" mass="18905">MGEGTDDTLVTADPLVVWALATFHVAALVAVLVVALYRAGSLGDLLGGLDTVVGLALYLALWASTWWTTRRVLGAVADAGTDASALTVVGAGGRWGGVNGVCFLWLLLFVVAVPGADVTLAGVLYFLAFGGIGSILALGIGGIVGMLFAATDLALFRAARGLTSAPPFPPASDSNSERRNRDDDT</sequence>
<keyword evidence="2" id="KW-0472">Membrane</keyword>
<reference evidence="4 5" key="1">
    <citation type="journal article" date="2019" name="Int. J. Syst. Evol. Microbiol.">
        <title>The Global Catalogue of Microorganisms (GCM) 10K type strain sequencing project: providing services to taxonomists for standard genome sequencing and annotation.</title>
        <authorList>
            <consortium name="The Broad Institute Genomics Platform"/>
            <consortium name="The Broad Institute Genome Sequencing Center for Infectious Disease"/>
            <person name="Wu L."/>
            <person name="Ma J."/>
        </authorList>
    </citation>
    <scope>NUCLEOTIDE SEQUENCE [LARGE SCALE GENOMIC DNA]</scope>
    <source>
        <strain evidence="4 5">XZYJ18</strain>
    </source>
</reference>
<keyword evidence="5" id="KW-1185">Reference proteome</keyword>
<feature type="transmembrane region" description="Helical" evidence="2">
    <location>
        <begin position="135"/>
        <end position="156"/>
    </location>
</feature>
<protein>
    <recommendedName>
        <fullName evidence="3">DUF7965 domain-containing protein</fullName>
    </recommendedName>
</protein>
<feature type="transmembrane region" description="Helical" evidence="2">
    <location>
        <begin position="15"/>
        <end position="37"/>
    </location>
</feature>
<evidence type="ECO:0000256" key="1">
    <source>
        <dbReference type="SAM" id="MobiDB-lite"/>
    </source>
</evidence>
<dbReference type="Proteomes" id="UP001595945">
    <property type="component" value="Unassembled WGS sequence"/>
</dbReference>
<evidence type="ECO:0000313" key="4">
    <source>
        <dbReference type="EMBL" id="MFC4823251.1"/>
    </source>
</evidence>
<dbReference type="RefSeq" id="WP_254267266.1">
    <property type="nucleotide sequence ID" value="NZ_CP100400.1"/>
</dbReference>
<feature type="transmembrane region" description="Helical" evidence="2">
    <location>
        <begin position="49"/>
        <end position="67"/>
    </location>
</feature>
<dbReference type="InterPro" id="IPR058271">
    <property type="entry name" value="DUF7965"/>
</dbReference>
<organism evidence="4 5">
    <name type="scientific">Halorussus aquaticus</name>
    <dbReference type="NCBI Taxonomy" id="2953748"/>
    <lineage>
        <taxon>Archaea</taxon>
        <taxon>Methanobacteriati</taxon>
        <taxon>Methanobacteriota</taxon>
        <taxon>Stenosarchaea group</taxon>
        <taxon>Halobacteria</taxon>
        <taxon>Halobacteriales</taxon>
        <taxon>Haladaptataceae</taxon>
        <taxon>Halorussus</taxon>
    </lineage>
</organism>
<feature type="compositionally biased region" description="Basic and acidic residues" evidence="1">
    <location>
        <begin position="175"/>
        <end position="185"/>
    </location>
</feature>
<name>A0ABD5PZC2_9EURY</name>
<comment type="caution">
    <text evidence="4">The sequence shown here is derived from an EMBL/GenBank/DDBJ whole genome shotgun (WGS) entry which is preliminary data.</text>
</comment>
<gene>
    <name evidence="4" type="ORF">ACFO9K_03140</name>
</gene>
<feature type="domain" description="DUF7965" evidence="3">
    <location>
        <begin position="14"/>
        <end position="166"/>
    </location>
</feature>
<keyword evidence="2" id="KW-0812">Transmembrane</keyword>
<feature type="region of interest" description="Disordered" evidence="1">
    <location>
        <begin position="166"/>
        <end position="185"/>
    </location>
</feature>